<sequence>MARLEAEKELARRKQERITSKNGIEEGNALGLVLHPTASSLGQRGLLAPYTPNQPGWSIENYAPSADMYLKEEDFRDMMIEAAKEVNGEF</sequence>
<dbReference type="Proteomes" id="UP001498398">
    <property type="component" value="Unassembled WGS sequence"/>
</dbReference>
<name>A0ABR1K1R2_9AGAR</name>
<reference evidence="2 3" key="1">
    <citation type="submission" date="2024-01" db="EMBL/GenBank/DDBJ databases">
        <title>A draft genome for the cacao thread blight pathogen Marasmiellus scandens.</title>
        <authorList>
            <person name="Baruah I.K."/>
            <person name="Leung J."/>
            <person name="Bukari Y."/>
            <person name="Amoako-Attah I."/>
            <person name="Meinhardt L.W."/>
            <person name="Bailey B.A."/>
            <person name="Cohen S.P."/>
        </authorList>
    </citation>
    <scope>NUCLEOTIDE SEQUENCE [LARGE SCALE GENOMIC DNA]</scope>
    <source>
        <strain evidence="2 3">GH-19</strain>
    </source>
</reference>
<accession>A0ABR1K1R2</accession>
<keyword evidence="3" id="KW-1185">Reference proteome</keyword>
<organism evidence="2 3">
    <name type="scientific">Marasmiellus scandens</name>
    <dbReference type="NCBI Taxonomy" id="2682957"/>
    <lineage>
        <taxon>Eukaryota</taxon>
        <taxon>Fungi</taxon>
        <taxon>Dikarya</taxon>
        <taxon>Basidiomycota</taxon>
        <taxon>Agaricomycotina</taxon>
        <taxon>Agaricomycetes</taxon>
        <taxon>Agaricomycetidae</taxon>
        <taxon>Agaricales</taxon>
        <taxon>Marasmiineae</taxon>
        <taxon>Omphalotaceae</taxon>
        <taxon>Marasmiellus</taxon>
    </lineage>
</organism>
<comment type="caution">
    <text evidence="2">The sequence shown here is derived from an EMBL/GenBank/DDBJ whole genome shotgun (WGS) entry which is preliminary data.</text>
</comment>
<evidence type="ECO:0000313" key="3">
    <source>
        <dbReference type="Proteomes" id="UP001498398"/>
    </source>
</evidence>
<dbReference type="EMBL" id="JBANRG010000003">
    <property type="protein sequence ID" value="KAK7468544.1"/>
    <property type="molecule type" value="Genomic_DNA"/>
</dbReference>
<evidence type="ECO:0000256" key="1">
    <source>
        <dbReference type="SAM" id="MobiDB-lite"/>
    </source>
</evidence>
<proteinExistence type="predicted"/>
<feature type="region of interest" description="Disordered" evidence="1">
    <location>
        <begin position="1"/>
        <end position="26"/>
    </location>
</feature>
<gene>
    <name evidence="2" type="ORF">VKT23_003049</name>
</gene>
<evidence type="ECO:0000313" key="2">
    <source>
        <dbReference type="EMBL" id="KAK7468544.1"/>
    </source>
</evidence>
<protein>
    <submittedName>
        <fullName evidence="2">Uncharacterized protein</fullName>
    </submittedName>
</protein>
<feature type="compositionally biased region" description="Basic and acidic residues" evidence="1">
    <location>
        <begin position="1"/>
        <end position="19"/>
    </location>
</feature>